<keyword evidence="4" id="KW-0328">Glycosyltransferase</keyword>
<evidence type="ECO:0000256" key="6">
    <source>
        <dbReference type="ARBA" id="ARBA00022692"/>
    </source>
</evidence>
<protein>
    <recommendedName>
        <fullName evidence="12">Ceramide glucosyltransferase</fullName>
    </recommendedName>
</protein>
<comment type="subcellular location">
    <subcellularLocation>
        <location evidence="1">Membrane</location>
        <topology evidence="1">Multi-pass membrane protein</topology>
    </subcellularLocation>
</comment>
<keyword evidence="5" id="KW-0808">Transferase</keyword>
<comment type="pathway">
    <text evidence="3">Sphingolipid metabolism.</text>
</comment>
<organism evidence="10 11">
    <name type="scientific">Serinibacter arcticus</name>
    <dbReference type="NCBI Taxonomy" id="1655435"/>
    <lineage>
        <taxon>Bacteria</taxon>
        <taxon>Bacillati</taxon>
        <taxon>Actinomycetota</taxon>
        <taxon>Actinomycetes</taxon>
        <taxon>Micrococcales</taxon>
        <taxon>Beutenbergiaceae</taxon>
        <taxon>Serinibacter</taxon>
    </lineage>
</organism>
<dbReference type="EMBL" id="PYHR01000002">
    <property type="protein sequence ID" value="PWD49800.1"/>
    <property type="molecule type" value="Genomic_DNA"/>
</dbReference>
<keyword evidence="7 9" id="KW-1133">Transmembrane helix</keyword>
<evidence type="ECO:0000256" key="9">
    <source>
        <dbReference type="SAM" id="Phobius"/>
    </source>
</evidence>
<evidence type="ECO:0000256" key="2">
    <source>
        <dbReference type="ARBA" id="ARBA00004760"/>
    </source>
</evidence>
<gene>
    <name evidence="10" type="ORF">C8046_02915</name>
</gene>
<dbReference type="AlphaFoldDB" id="A0A2U1ZS76"/>
<dbReference type="PANTHER" id="PTHR12726">
    <property type="entry name" value="CERAMIDE GLUCOSYLTRANSFERASE"/>
    <property type="match status" value="1"/>
</dbReference>
<evidence type="ECO:0000313" key="10">
    <source>
        <dbReference type="EMBL" id="PWD49800.1"/>
    </source>
</evidence>
<proteinExistence type="predicted"/>
<keyword evidence="6 9" id="KW-0812">Transmembrane</keyword>
<evidence type="ECO:0008006" key="12">
    <source>
        <dbReference type="Google" id="ProtNLM"/>
    </source>
</evidence>
<sequence length="380" mass="39608">MPRARAAVWAAGLVATAALAVVRTRLARREIRRQRPAAPVDDVTVLVAVRSGDPLLPARLGEQARGLAPAQVLLLVDDDDPVGQDAARGAAAGRPGVRVVVCAPPEPGTNPKVHKLALAQADCRGVVVLLDDDTVLPPGALGRLVGGLEEADLATGIPVYLDGDGPWSRLLAGFVNSSALPTYLAQAALGPPVSVNGMVVAARRSDLERIGGLASLLDATCDDYALALAFRRHGLTIRQLAEPALLATTVADGAAYVRIMRRWLLFAQEVLRRDLSPRLVTLVLLPSVLPLAVTAAAVATGPLATAATVAVLAGQSHATRTLRREAGVPPERPGGLLVEVVALLLAPLHLLTAVLGPRHVRWRGRRVRVGVGDRAAGARA</sequence>
<feature type="transmembrane region" description="Helical" evidence="9">
    <location>
        <begin position="334"/>
        <end position="356"/>
    </location>
</feature>
<dbReference type="Proteomes" id="UP000245166">
    <property type="component" value="Unassembled WGS sequence"/>
</dbReference>
<dbReference type="GO" id="GO:0006679">
    <property type="term" value="P:glucosylceramide biosynthetic process"/>
    <property type="evidence" value="ECO:0007669"/>
    <property type="project" value="TreeGrafter"/>
</dbReference>
<dbReference type="GO" id="GO:0008120">
    <property type="term" value="F:ceramide glucosyltransferase activity"/>
    <property type="evidence" value="ECO:0007669"/>
    <property type="project" value="TreeGrafter"/>
</dbReference>
<evidence type="ECO:0000313" key="11">
    <source>
        <dbReference type="Proteomes" id="UP000245166"/>
    </source>
</evidence>
<dbReference type="OrthoDB" id="3766716at2"/>
<dbReference type="Gene3D" id="3.90.550.10">
    <property type="entry name" value="Spore Coat Polysaccharide Biosynthesis Protein SpsA, Chain A"/>
    <property type="match status" value="1"/>
</dbReference>
<evidence type="ECO:0000256" key="1">
    <source>
        <dbReference type="ARBA" id="ARBA00004141"/>
    </source>
</evidence>
<evidence type="ECO:0000256" key="3">
    <source>
        <dbReference type="ARBA" id="ARBA00004991"/>
    </source>
</evidence>
<dbReference type="GO" id="GO:0016020">
    <property type="term" value="C:membrane"/>
    <property type="evidence" value="ECO:0007669"/>
    <property type="project" value="UniProtKB-SubCell"/>
</dbReference>
<accession>A0A2U1ZS76</accession>
<reference evidence="10 11" key="1">
    <citation type="submission" date="2018-03" db="EMBL/GenBank/DDBJ databases">
        <title>Genome assembly of novel Miniimonas species PCH200.</title>
        <authorList>
            <person name="Thakur V."/>
            <person name="Kumar V."/>
            <person name="Singh D."/>
        </authorList>
    </citation>
    <scope>NUCLEOTIDE SEQUENCE [LARGE SCALE GENOMIC DNA]</scope>
    <source>
        <strain evidence="10 11">PCH200</strain>
    </source>
</reference>
<dbReference type="RefSeq" id="WP_109228183.1">
    <property type="nucleotide sequence ID" value="NZ_PYHR01000002.1"/>
</dbReference>
<keyword evidence="8 9" id="KW-0472">Membrane</keyword>
<evidence type="ECO:0000256" key="7">
    <source>
        <dbReference type="ARBA" id="ARBA00022989"/>
    </source>
</evidence>
<feature type="transmembrane region" description="Helical" evidence="9">
    <location>
        <begin position="6"/>
        <end position="26"/>
    </location>
</feature>
<keyword evidence="11" id="KW-1185">Reference proteome</keyword>
<evidence type="ECO:0000256" key="4">
    <source>
        <dbReference type="ARBA" id="ARBA00022676"/>
    </source>
</evidence>
<comment type="pathway">
    <text evidence="2">Lipid metabolism; sphingolipid metabolism.</text>
</comment>
<comment type="caution">
    <text evidence="10">The sequence shown here is derived from an EMBL/GenBank/DDBJ whole genome shotgun (WGS) entry which is preliminary data.</text>
</comment>
<dbReference type="InterPro" id="IPR029044">
    <property type="entry name" value="Nucleotide-diphossugar_trans"/>
</dbReference>
<name>A0A2U1ZS76_9MICO</name>
<dbReference type="InterPro" id="IPR025993">
    <property type="entry name" value="Ceramide_glucosylTrfase"/>
</dbReference>
<evidence type="ECO:0000256" key="8">
    <source>
        <dbReference type="ARBA" id="ARBA00023136"/>
    </source>
</evidence>
<dbReference type="SUPFAM" id="SSF53448">
    <property type="entry name" value="Nucleotide-diphospho-sugar transferases"/>
    <property type="match status" value="1"/>
</dbReference>
<evidence type="ECO:0000256" key="5">
    <source>
        <dbReference type="ARBA" id="ARBA00022679"/>
    </source>
</evidence>
<feature type="transmembrane region" description="Helical" evidence="9">
    <location>
        <begin position="282"/>
        <end position="314"/>
    </location>
</feature>
<dbReference type="PANTHER" id="PTHR12726:SF0">
    <property type="entry name" value="CERAMIDE GLUCOSYLTRANSFERASE"/>
    <property type="match status" value="1"/>
</dbReference>
<dbReference type="Pfam" id="PF13506">
    <property type="entry name" value="Glyco_transf_21"/>
    <property type="match status" value="1"/>
</dbReference>